<dbReference type="PANTHER" id="PTHR31170">
    <property type="entry name" value="BNAC04G53230D PROTEIN"/>
    <property type="match status" value="1"/>
</dbReference>
<sequence>MDDTQEVELATQESGQQLAMATEAAVSGNAPEQDGADSSGITALPSGSRDEEDQIIPEALPDDEYNPLITEILRVLPANPLGTGVACLISDAGGGKYYGADKVRIGPFQRQDPAIQSADRMEQEKKRVLRGLLITSNDNEEDEAGRREQLRSHLEAMGVMEPAARLCYDGTYRSMTRMDFTGMLLLDGFFLYSRFVSGSIDDIIVDRDIMFLLENQIPFFVLDKIHQLLTGPFDECSSHFVLDKVAERVQRVLQHNKYIATTNVHVQSPGEDRPCHLLHLLYMYFTPAAILGSDILIDIQVNSAPVPEIRRWRRATEYYAAGVGLVKRELHDDGARSILDVDLIKDQLHIPRLIINSNTFRMLRNMVALEHKSLHQTCRSSHVTDYCLFLSQIAGTEEDVELLVSKGIIIHLLHSNHDVAQGLAGLYDDHDYDLNLSYLSSKNDALDKLVKSTWRRSKAWLRLNPLKALLGVLVAPVVSVATVLQLAFAGLSYRRGH</sequence>
<dbReference type="GeneID" id="112271806"/>
<organism evidence="3">
    <name type="scientific">Brachypodium distachyon</name>
    <name type="common">Purple false brome</name>
    <name type="synonym">Trachynia distachya</name>
    <dbReference type="NCBI Taxonomy" id="15368"/>
    <lineage>
        <taxon>Eukaryota</taxon>
        <taxon>Viridiplantae</taxon>
        <taxon>Streptophyta</taxon>
        <taxon>Embryophyta</taxon>
        <taxon>Tracheophyta</taxon>
        <taxon>Spermatophyta</taxon>
        <taxon>Magnoliopsida</taxon>
        <taxon>Liliopsida</taxon>
        <taxon>Poales</taxon>
        <taxon>Poaceae</taxon>
        <taxon>BOP clade</taxon>
        <taxon>Pooideae</taxon>
        <taxon>Stipodae</taxon>
        <taxon>Brachypodieae</taxon>
        <taxon>Brachypodium</taxon>
    </lineage>
</organism>
<evidence type="ECO:0000313" key="3">
    <source>
        <dbReference type="EMBL" id="KQJ94832.1"/>
    </source>
</evidence>
<feature type="region of interest" description="Disordered" evidence="1">
    <location>
        <begin position="1"/>
        <end position="51"/>
    </location>
</feature>
<evidence type="ECO:0000313" key="4">
    <source>
        <dbReference type="EnsemblPlants" id="KQJ94832"/>
    </source>
</evidence>
<dbReference type="KEGG" id="bdi:112271806"/>
<keyword evidence="5" id="KW-1185">Reference proteome</keyword>
<name>A0A0Q3J9F4_BRADI</name>
<evidence type="ECO:0000256" key="2">
    <source>
        <dbReference type="SAM" id="Phobius"/>
    </source>
</evidence>
<dbReference type="Pfam" id="PF03140">
    <property type="entry name" value="DUF247"/>
    <property type="match status" value="1"/>
</dbReference>
<dbReference type="OrthoDB" id="591587at2759"/>
<dbReference type="STRING" id="15368.A0A0Q3J9F4"/>
<dbReference type="PANTHER" id="PTHR31170:SF18">
    <property type="entry name" value="(WILD MALAYSIAN BANANA) HYPOTHETICAL PROTEIN"/>
    <property type="match status" value="1"/>
</dbReference>
<reference evidence="3" key="2">
    <citation type="submission" date="2017-06" db="EMBL/GenBank/DDBJ databases">
        <title>WGS assembly of Brachypodium distachyon.</title>
        <authorList>
            <consortium name="The International Brachypodium Initiative"/>
            <person name="Lucas S."/>
            <person name="Harmon-Smith M."/>
            <person name="Lail K."/>
            <person name="Tice H."/>
            <person name="Grimwood J."/>
            <person name="Bruce D."/>
            <person name="Barry K."/>
            <person name="Shu S."/>
            <person name="Lindquist E."/>
            <person name="Wang M."/>
            <person name="Pitluck S."/>
            <person name="Vogel J.P."/>
            <person name="Garvin D.F."/>
            <person name="Mockler T.C."/>
            <person name="Schmutz J."/>
            <person name="Rokhsar D."/>
            <person name="Bevan M.W."/>
        </authorList>
    </citation>
    <scope>NUCLEOTIDE SEQUENCE</scope>
    <source>
        <strain evidence="3">Bd21</strain>
    </source>
</reference>
<dbReference type="AlphaFoldDB" id="A0A0Q3J9F4"/>
<accession>A0A0Q3J9F4</accession>
<feature type="transmembrane region" description="Helical" evidence="2">
    <location>
        <begin position="468"/>
        <end position="491"/>
    </location>
</feature>
<protein>
    <submittedName>
        <fullName evidence="3 4">Uncharacterized protein</fullName>
    </submittedName>
</protein>
<reference evidence="3 4" key="1">
    <citation type="journal article" date="2010" name="Nature">
        <title>Genome sequencing and analysis of the model grass Brachypodium distachyon.</title>
        <authorList>
            <consortium name="International Brachypodium Initiative"/>
        </authorList>
    </citation>
    <scope>NUCLEOTIDE SEQUENCE [LARGE SCALE GENOMIC DNA]</scope>
    <source>
        <strain evidence="3 4">Bd21</strain>
    </source>
</reference>
<dbReference type="EnsemblPlants" id="KQJ94832">
    <property type="protein sequence ID" value="KQJ94832"/>
    <property type="gene ID" value="BRADI_3g13501v3"/>
</dbReference>
<dbReference type="Proteomes" id="UP000008810">
    <property type="component" value="Chromosome 3"/>
</dbReference>
<proteinExistence type="predicted"/>
<dbReference type="Gramene" id="KQJ94832">
    <property type="protein sequence ID" value="KQJ94832"/>
    <property type="gene ID" value="BRADI_3g13501v3"/>
</dbReference>
<evidence type="ECO:0000256" key="1">
    <source>
        <dbReference type="SAM" id="MobiDB-lite"/>
    </source>
</evidence>
<dbReference type="RefSeq" id="XP_024317747.1">
    <property type="nucleotide sequence ID" value="XM_024461979.1"/>
</dbReference>
<dbReference type="InterPro" id="IPR004158">
    <property type="entry name" value="DUF247_pln"/>
</dbReference>
<gene>
    <name evidence="4" type="primary">LOC112271806</name>
    <name evidence="3" type="ORF">BRADI_3g13501v3</name>
</gene>
<keyword evidence="2" id="KW-0472">Membrane</keyword>
<evidence type="ECO:0000313" key="5">
    <source>
        <dbReference type="Proteomes" id="UP000008810"/>
    </source>
</evidence>
<dbReference type="EMBL" id="CM000882">
    <property type="protein sequence ID" value="KQJ94832.1"/>
    <property type="molecule type" value="Genomic_DNA"/>
</dbReference>
<keyword evidence="2" id="KW-1133">Transmembrane helix</keyword>
<keyword evidence="2" id="KW-0812">Transmembrane</keyword>
<reference evidence="4" key="3">
    <citation type="submission" date="2018-08" db="UniProtKB">
        <authorList>
            <consortium name="EnsemblPlants"/>
        </authorList>
    </citation>
    <scope>IDENTIFICATION</scope>
    <source>
        <strain evidence="4">cv. Bd21</strain>
    </source>
</reference>